<organism evidence="1">
    <name type="scientific">marine sediment metagenome</name>
    <dbReference type="NCBI Taxonomy" id="412755"/>
    <lineage>
        <taxon>unclassified sequences</taxon>
        <taxon>metagenomes</taxon>
        <taxon>ecological metagenomes</taxon>
    </lineage>
</organism>
<gene>
    <name evidence="1" type="ORF">S01H4_40742</name>
</gene>
<name>X1CBN1_9ZZZZ</name>
<evidence type="ECO:0000313" key="1">
    <source>
        <dbReference type="EMBL" id="GAG93718.1"/>
    </source>
</evidence>
<sequence length="58" mass="6426">FNINYCRFLGIMNIPYFNDFSYGGKILGEVKAVGASGPFGSRTGMASYYAILSFIWIS</sequence>
<dbReference type="AlphaFoldDB" id="X1CBN1"/>
<accession>X1CBN1</accession>
<proteinExistence type="predicted"/>
<reference evidence="1" key="1">
    <citation type="journal article" date="2014" name="Front. Microbiol.">
        <title>High frequency of phylogenetically diverse reductive dehalogenase-homologous genes in deep subseafloor sedimentary metagenomes.</title>
        <authorList>
            <person name="Kawai M."/>
            <person name="Futagami T."/>
            <person name="Toyoda A."/>
            <person name="Takaki Y."/>
            <person name="Nishi S."/>
            <person name="Hori S."/>
            <person name="Arai W."/>
            <person name="Tsubouchi T."/>
            <person name="Morono Y."/>
            <person name="Uchiyama I."/>
            <person name="Ito T."/>
            <person name="Fujiyama A."/>
            <person name="Inagaki F."/>
            <person name="Takami H."/>
        </authorList>
    </citation>
    <scope>NUCLEOTIDE SEQUENCE</scope>
    <source>
        <strain evidence="1">Expedition CK06-06</strain>
    </source>
</reference>
<dbReference type="EMBL" id="BART01022221">
    <property type="protein sequence ID" value="GAG93718.1"/>
    <property type="molecule type" value="Genomic_DNA"/>
</dbReference>
<protein>
    <submittedName>
        <fullName evidence="1">Uncharacterized protein</fullName>
    </submittedName>
</protein>
<feature type="non-terminal residue" evidence="1">
    <location>
        <position position="1"/>
    </location>
</feature>
<comment type="caution">
    <text evidence="1">The sequence shown here is derived from an EMBL/GenBank/DDBJ whole genome shotgun (WGS) entry which is preliminary data.</text>
</comment>